<dbReference type="RefSeq" id="WP_132937789.1">
    <property type="nucleotide sequence ID" value="NZ_CP119676.1"/>
</dbReference>
<dbReference type="InterPro" id="IPR008551">
    <property type="entry name" value="TANGO2"/>
</dbReference>
<name>A0A4R3JGP6_9PROT</name>
<evidence type="ECO:0000313" key="1">
    <source>
        <dbReference type="EMBL" id="TCS65077.1"/>
    </source>
</evidence>
<accession>A0A4R3JGP6</accession>
<dbReference type="Gene3D" id="3.60.60.10">
    <property type="entry name" value="Penicillin V Acylase, Chain A"/>
    <property type="match status" value="1"/>
</dbReference>
<gene>
    <name evidence="1" type="ORF">EDD55_101411</name>
</gene>
<dbReference type="AlphaFoldDB" id="A0A4R3JGP6"/>
<protein>
    <submittedName>
        <fullName evidence="1">Uncharacterized protein with NRDE domain</fullName>
    </submittedName>
</protein>
<dbReference type="EMBL" id="SLZW01000001">
    <property type="protein sequence ID" value="TCS65077.1"/>
    <property type="molecule type" value="Genomic_DNA"/>
</dbReference>
<reference evidence="1 2" key="1">
    <citation type="submission" date="2019-03" db="EMBL/GenBank/DDBJ databases">
        <title>Genomic Encyclopedia of Type Strains, Phase IV (KMG-IV): sequencing the most valuable type-strain genomes for metagenomic binning, comparative biology and taxonomic classification.</title>
        <authorList>
            <person name="Goeker M."/>
        </authorList>
    </citation>
    <scope>NUCLEOTIDE SEQUENCE [LARGE SCALE GENOMIC DNA]</scope>
    <source>
        <strain evidence="1 2">DSM 101688</strain>
    </source>
</reference>
<evidence type="ECO:0000313" key="2">
    <source>
        <dbReference type="Proteomes" id="UP000295304"/>
    </source>
</evidence>
<proteinExistence type="predicted"/>
<dbReference type="Proteomes" id="UP000295304">
    <property type="component" value="Unassembled WGS sequence"/>
</dbReference>
<organism evidence="1 2">
    <name type="scientific">Varunaivibrio sulfuroxidans</name>
    <dbReference type="NCBI Taxonomy" id="1773489"/>
    <lineage>
        <taxon>Bacteria</taxon>
        <taxon>Pseudomonadati</taxon>
        <taxon>Pseudomonadota</taxon>
        <taxon>Alphaproteobacteria</taxon>
        <taxon>Rhodospirillales</taxon>
        <taxon>Magnetovibrionaceae</taxon>
        <taxon>Varunaivibrio</taxon>
    </lineage>
</organism>
<dbReference type="PANTHER" id="PTHR17985">
    <property type="entry name" value="SER/THR-RICH PROTEIN T10 IN DGCR REGION"/>
    <property type="match status" value="1"/>
</dbReference>
<comment type="caution">
    <text evidence="1">The sequence shown here is derived from an EMBL/GenBank/DDBJ whole genome shotgun (WGS) entry which is preliminary data.</text>
</comment>
<keyword evidence="2" id="KW-1185">Reference proteome</keyword>
<dbReference type="OrthoDB" id="4380123at2"/>
<sequence>MCTLVVQRTLNHPWPLILGANRDEMIGRSWRAPARHWPDRPQTTAGLDLGGGGSWLGLNDYGVVAAVLNQPRTLGPDSAKRTRGELPLEALDHADAYTAAGALCHIDPRAYRPFHLFIADNRNAYVLSSDGRGDVLVQTLSAGLSMITAHGLNAHPPSARVRTYLPRFAKAAPPDPERGAWEDWKRLLACPLFDADDGPAGAMNIHGEDGFATVSSSLIALPEQRNKDRPPVWLFTSTPGDAASYDGIYTQL</sequence>
<dbReference type="PANTHER" id="PTHR17985:SF8">
    <property type="entry name" value="TRANSPORT AND GOLGI ORGANIZATION PROTEIN 2 HOMOLOG"/>
    <property type="match status" value="1"/>
</dbReference>
<dbReference type="Pfam" id="PF05742">
    <property type="entry name" value="TANGO2"/>
    <property type="match status" value="1"/>
</dbReference>